<dbReference type="InterPro" id="IPR004843">
    <property type="entry name" value="Calcineurin-like_PHP"/>
</dbReference>
<feature type="domain" description="Calcineurin-like phosphoesterase" evidence="1">
    <location>
        <begin position="129"/>
        <end position="292"/>
    </location>
</feature>
<dbReference type="InterPro" id="IPR029052">
    <property type="entry name" value="Metallo-depent_PP-like"/>
</dbReference>
<evidence type="ECO:0000313" key="2">
    <source>
        <dbReference type="EMBL" id="CAB5222732.1"/>
    </source>
</evidence>
<gene>
    <name evidence="2" type="ORF">UFOVP366_22</name>
</gene>
<name>A0A6J7X168_9CAUD</name>
<reference evidence="2" key="1">
    <citation type="submission" date="2020-05" db="EMBL/GenBank/DDBJ databases">
        <authorList>
            <person name="Chiriac C."/>
            <person name="Salcher M."/>
            <person name="Ghai R."/>
            <person name="Kavagutti S V."/>
        </authorList>
    </citation>
    <scope>NUCLEOTIDE SEQUENCE</scope>
</reference>
<sequence length="381" mass="42298">MAGLAEDITRIGETKRLSLGRIADLLDRNGIDLDEVGKIQRVSLYQSLTKNDEGEAELHDLTAIQFSPKWAEGPEWPVIQPGPAVKLPARKPAKTLSGWRNCAVLPDMQIGYYRGVDGQLQPTHDEQAIKVALDIVKDANPVLVVLVGDNLDLPEMSKYRLTAPYQQTTQATIDRATTLCFEIREAAPDARIVWLAGNHEERLPRYLIDNASAAFGLRRGSTPESWPVMSVPFLCRLDESNVEYLPGYPASHIWITENLKVIHGDKVASGGSTAHKYLATQKVSVIYGHIHRREWAERTRDDHDGPSTILAASPGCLARIDGAVPSTKGGVDLDGRPLVQHEDWQQGLAIIPFDPETNKFCYEQIAIHDGWAMWRGKNYGQ</sequence>
<organism evidence="2">
    <name type="scientific">uncultured Caudovirales phage</name>
    <dbReference type="NCBI Taxonomy" id="2100421"/>
    <lineage>
        <taxon>Viruses</taxon>
        <taxon>Duplodnaviria</taxon>
        <taxon>Heunggongvirae</taxon>
        <taxon>Uroviricota</taxon>
        <taxon>Caudoviricetes</taxon>
        <taxon>Peduoviridae</taxon>
        <taxon>Maltschvirus</taxon>
        <taxon>Maltschvirus maltsch</taxon>
    </lineage>
</organism>
<evidence type="ECO:0000259" key="1">
    <source>
        <dbReference type="Pfam" id="PF00149"/>
    </source>
</evidence>
<protein>
    <submittedName>
        <fullName evidence="2">Calcineurin-like phosphoesterase domain, ApaH type</fullName>
    </submittedName>
</protein>
<proteinExistence type="predicted"/>
<dbReference type="Gene3D" id="3.60.21.10">
    <property type="match status" value="1"/>
</dbReference>
<accession>A0A6J7X168</accession>
<dbReference type="SUPFAM" id="SSF56300">
    <property type="entry name" value="Metallo-dependent phosphatases"/>
    <property type="match status" value="1"/>
</dbReference>
<dbReference type="EMBL" id="LR798308">
    <property type="protein sequence ID" value="CAB5222732.1"/>
    <property type="molecule type" value="Genomic_DNA"/>
</dbReference>
<dbReference type="Pfam" id="PF00149">
    <property type="entry name" value="Metallophos"/>
    <property type="match status" value="1"/>
</dbReference>
<dbReference type="GO" id="GO:0016787">
    <property type="term" value="F:hydrolase activity"/>
    <property type="evidence" value="ECO:0007669"/>
    <property type="project" value="InterPro"/>
</dbReference>